<evidence type="ECO:0000313" key="4">
    <source>
        <dbReference type="EMBL" id="RED53929.1"/>
    </source>
</evidence>
<comment type="similarity">
    <text evidence="1 3">Belongs to the short-chain dehydrogenases/reductases (SDR) family.</text>
</comment>
<dbReference type="NCBIfam" id="NF006118">
    <property type="entry name" value="PRK08264.1-4"/>
    <property type="match status" value="1"/>
</dbReference>
<evidence type="ECO:0000256" key="3">
    <source>
        <dbReference type="RuleBase" id="RU000363"/>
    </source>
</evidence>
<evidence type="ECO:0000256" key="2">
    <source>
        <dbReference type="ARBA" id="ARBA00023002"/>
    </source>
</evidence>
<dbReference type="PANTHER" id="PTHR44196">
    <property type="entry name" value="DEHYDROGENASE/REDUCTASE SDR FAMILY MEMBER 7B"/>
    <property type="match status" value="1"/>
</dbReference>
<reference evidence="4 5" key="1">
    <citation type="submission" date="2018-07" db="EMBL/GenBank/DDBJ databases">
        <title>Genomic Encyclopedia of Type Strains, Phase III (KMG-III): the genomes of soil and plant-associated and newly described type strains.</title>
        <authorList>
            <person name="Whitman W."/>
        </authorList>
    </citation>
    <scope>NUCLEOTIDE SEQUENCE [LARGE SCALE GENOMIC DNA]</scope>
    <source>
        <strain evidence="4 5">CECT 8488</strain>
    </source>
</reference>
<comment type="caution">
    <text evidence="4">The sequence shown here is derived from an EMBL/GenBank/DDBJ whole genome shotgun (WGS) entry which is preliminary data.</text>
</comment>
<keyword evidence="2" id="KW-0560">Oxidoreductase</keyword>
<dbReference type="OrthoDB" id="8477999at2"/>
<dbReference type="PANTHER" id="PTHR44196:SF1">
    <property type="entry name" value="DEHYDROGENASE_REDUCTASE SDR FAMILY MEMBER 7B"/>
    <property type="match status" value="1"/>
</dbReference>
<dbReference type="PROSITE" id="PS00061">
    <property type="entry name" value="ADH_SHORT"/>
    <property type="match status" value="1"/>
</dbReference>
<name>A0A3D9HWY7_9PROT</name>
<protein>
    <submittedName>
        <fullName evidence="4">Short-subunit dehydrogenase</fullName>
    </submittedName>
</protein>
<dbReference type="RefSeq" id="WP_115935027.1">
    <property type="nucleotide sequence ID" value="NZ_QRDW01000001.1"/>
</dbReference>
<proteinExistence type="inferred from homology"/>
<dbReference type="EMBL" id="QRDW01000001">
    <property type="protein sequence ID" value="RED53929.1"/>
    <property type="molecule type" value="Genomic_DNA"/>
</dbReference>
<dbReference type="PRINTS" id="PR00081">
    <property type="entry name" value="GDHRDH"/>
</dbReference>
<evidence type="ECO:0000313" key="5">
    <source>
        <dbReference type="Proteomes" id="UP000256845"/>
    </source>
</evidence>
<dbReference type="Proteomes" id="UP000256845">
    <property type="component" value="Unassembled WGS sequence"/>
</dbReference>
<dbReference type="GO" id="GO:0016491">
    <property type="term" value="F:oxidoreductase activity"/>
    <property type="evidence" value="ECO:0007669"/>
    <property type="project" value="UniProtKB-KW"/>
</dbReference>
<gene>
    <name evidence="4" type="ORF">DFP90_101728</name>
</gene>
<evidence type="ECO:0000256" key="1">
    <source>
        <dbReference type="ARBA" id="ARBA00006484"/>
    </source>
</evidence>
<accession>A0A3D9HWY7</accession>
<keyword evidence="5" id="KW-1185">Reference proteome</keyword>
<dbReference type="InterPro" id="IPR002347">
    <property type="entry name" value="SDR_fam"/>
</dbReference>
<dbReference type="InterPro" id="IPR020904">
    <property type="entry name" value="Sc_DH/Rdtase_CS"/>
</dbReference>
<dbReference type="AlphaFoldDB" id="A0A3D9HWY7"/>
<dbReference type="GO" id="GO:0016020">
    <property type="term" value="C:membrane"/>
    <property type="evidence" value="ECO:0007669"/>
    <property type="project" value="TreeGrafter"/>
</dbReference>
<organism evidence="4 5">
    <name type="scientific">Aestuariispira insulae</name>
    <dbReference type="NCBI Taxonomy" id="1461337"/>
    <lineage>
        <taxon>Bacteria</taxon>
        <taxon>Pseudomonadati</taxon>
        <taxon>Pseudomonadota</taxon>
        <taxon>Alphaproteobacteria</taxon>
        <taxon>Rhodospirillales</taxon>
        <taxon>Kiloniellaceae</taxon>
        <taxon>Aestuariispira</taxon>
    </lineage>
</organism>
<dbReference type="PRINTS" id="PR00080">
    <property type="entry name" value="SDRFAMILY"/>
</dbReference>
<dbReference type="InterPro" id="IPR036291">
    <property type="entry name" value="NAD(P)-bd_dom_sf"/>
</dbReference>
<dbReference type="Gene3D" id="3.40.50.720">
    <property type="entry name" value="NAD(P)-binding Rossmann-like Domain"/>
    <property type="match status" value="1"/>
</dbReference>
<sequence length="244" mass="26152">MAKIENQVALVTGANRGLGKAFVETLLEMGVKKVYAAARSIETLQADFQDDRVVPVRLDVTDHVAINALAADLKDVSLLINNAGIAGFSGFLKPEDIKVARDEMEVNYFAPLMMIRAFASALRENGGGGIINIASIASYFNFPALGSYSASKAATHFLTQGARSELEKQGTHVVGVYPGPIETDMTAAVDMEKTAPAVVARRVLEGFLAGEEDTFPDQASQEMYAGFRADPKAMEKQMSEAMPA</sequence>
<dbReference type="SUPFAM" id="SSF51735">
    <property type="entry name" value="NAD(P)-binding Rossmann-fold domains"/>
    <property type="match status" value="1"/>
</dbReference>
<dbReference type="Pfam" id="PF00106">
    <property type="entry name" value="adh_short"/>
    <property type="match status" value="1"/>
</dbReference>